<dbReference type="KEGG" id="trs:Terro_0128"/>
<keyword evidence="2" id="KW-0240">DNA-directed RNA polymerase</keyword>
<dbReference type="GO" id="GO:0016987">
    <property type="term" value="F:sigma factor activity"/>
    <property type="evidence" value="ECO:0007669"/>
    <property type="project" value="InterPro"/>
</dbReference>
<dbReference type="GO" id="GO:0000428">
    <property type="term" value="C:DNA-directed RNA polymerase complex"/>
    <property type="evidence" value="ECO:0007669"/>
    <property type="project" value="UniProtKB-KW"/>
</dbReference>
<dbReference type="InterPro" id="IPR036388">
    <property type="entry name" value="WH-like_DNA-bd_sf"/>
</dbReference>
<dbReference type="SUPFAM" id="SSF88659">
    <property type="entry name" value="Sigma3 and sigma4 domains of RNA polymerase sigma factors"/>
    <property type="match status" value="1"/>
</dbReference>
<accession>I3ZB61</accession>
<dbReference type="Gene3D" id="1.10.10.10">
    <property type="entry name" value="Winged helix-like DNA-binding domain superfamily/Winged helix DNA-binding domain"/>
    <property type="match status" value="1"/>
</dbReference>
<keyword evidence="3" id="KW-1185">Reference proteome</keyword>
<evidence type="ECO:0000313" key="3">
    <source>
        <dbReference type="Proteomes" id="UP000006056"/>
    </source>
</evidence>
<dbReference type="InterPro" id="IPR013249">
    <property type="entry name" value="RNA_pol_sigma70_r4_t2"/>
</dbReference>
<dbReference type="GO" id="GO:0006352">
    <property type="term" value="P:DNA-templated transcription initiation"/>
    <property type="evidence" value="ECO:0007669"/>
    <property type="project" value="InterPro"/>
</dbReference>
<dbReference type="eggNOG" id="ENOG5032XGM">
    <property type="taxonomic scope" value="Bacteria"/>
</dbReference>
<protein>
    <submittedName>
        <fullName evidence="2">DNA-directed RNA polymerase specialized sigma subunit, sigma24</fullName>
    </submittedName>
</protein>
<dbReference type="Proteomes" id="UP000006056">
    <property type="component" value="Chromosome"/>
</dbReference>
<dbReference type="InterPro" id="IPR013324">
    <property type="entry name" value="RNA_pol_sigma_r3/r4-like"/>
</dbReference>
<sequence>MKILQMPVRNVGSTAVAGTADGEGGVLPQVWATDGNLARTVALIHAEADLSQTAASVGPQAVPSPALTLETGAAEAGAEQERERAATVFRTVLAPGTAFYRTYTEAMLRRYGVLSLESGRVPSLLGREMFRGKVTSYRVHAFDDVVIFVHDVERCIQQLTAEQQRLILRIGVQEYTFQEAASMLRLSLRSTERRYLQALDELTGIFLERRLMERIGGNRCQEGAVSPKIVSHTP</sequence>
<feature type="domain" description="RNA polymerase sigma factor 70 region 4 type 2" evidence="1">
    <location>
        <begin position="152"/>
        <end position="201"/>
    </location>
</feature>
<evidence type="ECO:0000259" key="1">
    <source>
        <dbReference type="Pfam" id="PF08281"/>
    </source>
</evidence>
<dbReference type="AlphaFoldDB" id="I3ZB61"/>
<dbReference type="GO" id="GO:0003677">
    <property type="term" value="F:DNA binding"/>
    <property type="evidence" value="ECO:0007669"/>
    <property type="project" value="InterPro"/>
</dbReference>
<dbReference type="HOGENOM" id="CLU_1184572_0_0_0"/>
<dbReference type="RefSeq" id="WP_014784048.1">
    <property type="nucleotide sequence ID" value="NC_018014.1"/>
</dbReference>
<dbReference type="Pfam" id="PF08281">
    <property type="entry name" value="Sigma70_r4_2"/>
    <property type="match status" value="1"/>
</dbReference>
<organism evidence="2 3">
    <name type="scientific">Terriglobus roseus (strain DSM 18391 / NRRL B-41598 / KBS 63)</name>
    <dbReference type="NCBI Taxonomy" id="926566"/>
    <lineage>
        <taxon>Bacteria</taxon>
        <taxon>Pseudomonadati</taxon>
        <taxon>Acidobacteriota</taxon>
        <taxon>Terriglobia</taxon>
        <taxon>Terriglobales</taxon>
        <taxon>Acidobacteriaceae</taxon>
        <taxon>Terriglobus</taxon>
    </lineage>
</organism>
<evidence type="ECO:0000313" key="2">
    <source>
        <dbReference type="EMBL" id="AFL86479.1"/>
    </source>
</evidence>
<gene>
    <name evidence="2" type="ordered locus">Terro_0128</name>
</gene>
<reference evidence="2 3" key="1">
    <citation type="submission" date="2012-06" db="EMBL/GenBank/DDBJ databases">
        <title>Complete genome of Terriglobus roseus DSM 18391.</title>
        <authorList>
            <consortium name="US DOE Joint Genome Institute (JGI-PGF)"/>
            <person name="Lucas S."/>
            <person name="Copeland A."/>
            <person name="Lapidus A."/>
            <person name="Glavina del Rio T."/>
            <person name="Dalin E."/>
            <person name="Tice H."/>
            <person name="Bruce D."/>
            <person name="Goodwin L."/>
            <person name="Pitluck S."/>
            <person name="Peters L."/>
            <person name="Mikhailova N."/>
            <person name="Munk A.C.C."/>
            <person name="Kyrpides N."/>
            <person name="Mavromatis K."/>
            <person name="Ivanova N."/>
            <person name="Brettin T."/>
            <person name="Detter J.C."/>
            <person name="Han C."/>
            <person name="Larimer F."/>
            <person name="Land M."/>
            <person name="Hauser L."/>
            <person name="Markowitz V."/>
            <person name="Cheng J.-F."/>
            <person name="Hugenholtz P."/>
            <person name="Woyke T."/>
            <person name="Wu D."/>
            <person name="Brambilla E."/>
            <person name="Klenk H.-P."/>
            <person name="Eisen J.A."/>
        </authorList>
    </citation>
    <scope>NUCLEOTIDE SEQUENCE [LARGE SCALE GENOMIC DNA]</scope>
    <source>
        <strain evidence="3">DSM 18391 / NRRL B-41598 / KBS 63</strain>
    </source>
</reference>
<name>I3ZB61_TERRK</name>
<keyword evidence="2" id="KW-0804">Transcription</keyword>
<dbReference type="EMBL" id="CP003379">
    <property type="protein sequence ID" value="AFL86479.1"/>
    <property type="molecule type" value="Genomic_DNA"/>
</dbReference>
<proteinExistence type="predicted"/>